<accession>X0X6S7</accession>
<protein>
    <submittedName>
        <fullName evidence="1">Uncharacterized protein</fullName>
    </submittedName>
</protein>
<dbReference type="AlphaFoldDB" id="X0X6S7"/>
<proteinExistence type="predicted"/>
<evidence type="ECO:0000313" key="1">
    <source>
        <dbReference type="EMBL" id="GAG20681.1"/>
    </source>
</evidence>
<gene>
    <name evidence="1" type="ORF">S01H1_47325</name>
</gene>
<name>X0X6S7_9ZZZZ</name>
<organism evidence="1">
    <name type="scientific">marine sediment metagenome</name>
    <dbReference type="NCBI Taxonomy" id="412755"/>
    <lineage>
        <taxon>unclassified sequences</taxon>
        <taxon>metagenomes</taxon>
        <taxon>ecological metagenomes</taxon>
    </lineage>
</organism>
<comment type="caution">
    <text evidence="1">The sequence shown here is derived from an EMBL/GenBank/DDBJ whole genome shotgun (WGS) entry which is preliminary data.</text>
</comment>
<feature type="non-terminal residue" evidence="1">
    <location>
        <position position="141"/>
    </location>
</feature>
<sequence>MVEVIGPATSGQIAALKRSRRLKGGETLDQIGAKAMRVSWPNKRGGWHPFSEWLALPTLIEGGFKLWPMDRNGNLRLDDGKLKPVNVKPVSVIASPGLRDNQVDSIRRLYDVEGESDCLAAIEAGIAHVIASTGGAGSLAG</sequence>
<dbReference type="EMBL" id="BARS01030341">
    <property type="protein sequence ID" value="GAG20681.1"/>
    <property type="molecule type" value="Genomic_DNA"/>
</dbReference>
<reference evidence="1" key="1">
    <citation type="journal article" date="2014" name="Front. Microbiol.">
        <title>High frequency of phylogenetically diverse reductive dehalogenase-homologous genes in deep subseafloor sedimentary metagenomes.</title>
        <authorList>
            <person name="Kawai M."/>
            <person name="Futagami T."/>
            <person name="Toyoda A."/>
            <person name="Takaki Y."/>
            <person name="Nishi S."/>
            <person name="Hori S."/>
            <person name="Arai W."/>
            <person name="Tsubouchi T."/>
            <person name="Morono Y."/>
            <person name="Uchiyama I."/>
            <person name="Ito T."/>
            <person name="Fujiyama A."/>
            <person name="Inagaki F."/>
            <person name="Takami H."/>
        </authorList>
    </citation>
    <scope>NUCLEOTIDE SEQUENCE</scope>
    <source>
        <strain evidence="1">Expedition CK06-06</strain>
    </source>
</reference>